<organism evidence="1 2">
    <name type="scientific">Caerostris extrusa</name>
    <name type="common">Bark spider</name>
    <name type="synonym">Caerostris bankana</name>
    <dbReference type="NCBI Taxonomy" id="172846"/>
    <lineage>
        <taxon>Eukaryota</taxon>
        <taxon>Metazoa</taxon>
        <taxon>Ecdysozoa</taxon>
        <taxon>Arthropoda</taxon>
        <taxon>Chelicerata</taxon>
        <taxon>Arachnida</taxon>
        <taxon>Araneae</taxon>
        <taxon>Araneomorphae</taxon>
        <taxon>Entelegynae</taxon>
        <taxon>Araneoidea</taxon>
        <taxon>Araneidae</taxon>
        <taxon>Caerostris</taxon>
    </lineage>
</organism>
<sequence>MEFQTYLRRENAFSRIIYRRELLRTKRRTVLVVFLNSSDFPKNKFPLASPESLMNAFFLPKDIFIYLWRDITPNFLEAEKGISLFTMNNVCPESRETSSVYGSNSSEFPKNTFPLPIPESLRNAFFLPEDIFIYLWRDIAPNFPEAEA</sequence>
<proteinExistence type="predicted"/>
<dbReference type="Proteomes" id="UP001054945">
    <property type="component" value="Unassembled WGS sequence"/>
</dbReference>
<evidence type="ECO:0008006" key="3">
    <source>
        <dbReference type="Google" id="ProtNLM"/>
    </source>
</evidence>
<comment type="caution">
    <text evidence="1">The sequence shown here is derived from an EMBL/GenBank/DDBJ whole genome shotgun (WGS) entry which is preliminary data.</text>
</comment>
<reference evidence="1 2" key="1">
    <citation type="submission" date="2021-06" db="EMBL/GenBank/DDBJ databases">
        <title>Caerostris extrusa draft genome.</title>
        <authorList>
            <person name="Kono N."/>
            <person name="Arakawa K."/>
        </authorList>
    </citation>
    <scope>NUCLEOTIDE SEQUENCE [LARGE SCALE GENOMIC DNA]</scope>
</reference>
<name>A0AAV4WM93_CAEEX</name>
<accession>A0AAV4WM93</accession>
<evidence type="ECO:0000313" key="1">
    <source>
        <dbReference type="EMBL" id="GIY83071.1"/>
    </source>
</evidence>
<gene>
    <name evidence="1" type="ORF">CEXT_378651</name>
</gene>
<protein>
    <recommendedName>
        <fullName evidence="3">Maturase K</fullName>
    </recommendedName>
</protein>
<evidence type="ECO:0000313" key="2">
    <source>
        <dbReference type="Proteomes" id="UP001054945"/>
    </source>
</evidence>
<keyword evidence="2" id="KW-1185">Reference proteome</keyword>
<dbReference type="EMBL" id="BPLR01016333">
    <property type="protein sequence ID" value="GIY83071.1"/>
    <property type="molecule type" value="Genomic_DNA"/>
</dbReference>
<dbReference type="AlphaFoldDB" id="A0AAV4WM93"/>